<comment type="subcellular location">
    <subcellularLocation>
        <location evidence="1">Cell membrane</location>
        <topology evidence="1">Multi-pass membrane protein</topology>
    </subcellularLocation>
</comment>
<feature type="transmembrane region" description="Helical" evidence="6">
    <location>
        <begin position="297"/>
        <end position="320"/>
    </location>
</feature>
<dbReference type="AlphaFoldDB" id="C8XEH3"/>
<reference evidence="8" key="1">
    <citation type="submission" date="2009-09" db="EMBL/GenBank/DDBJ databases">
        <title>The complete genome of Nakamurella multipartita DSM 44233.</title>
        <authorList>
            <consortium name="US DOE Joint Genome Institute (JGI-PGF)"/>
            <person name="Lucas S."/>
            <person name="Copeland A."/>
            <person name="Lapidus A."/>
            <person name="Glavina del Rio T."/>
            <person name="Dalin E."/>
            <person name="Tice H."/>
            <person name="Bruce D."/>
            <person name="Goodwin L."/>
            <person name="Pitluck S."/>
            <person name="Kyrpides N."/>
            <person name="Mavromatis K."/>
            <person name="Ivanova N."/>
            <person name="Ovchinnikova G."/>
            <person name="Sims D."/>
            <person name="Meincke L."/>
            <person name="Brettin T."/>
            <person name="Detter J.C."/>
            <person name="Han C."/>
            <person name="Larimer F."/>
            <person name="Land M."/>
            <person name="Hauser L."/>
            <person name="Markowitz V."/>
            <person name="Cheng J.-F."/>
            <person name="Hugenholtz P."/>
            <person name="Woyke T."/>
            <person name="Wu D."/>
            <person name="Klenk H.-P."/>
            <person name="Eisen J.A."/>
        </authorList>
    </citation>
    <scope>NUCLEOTIDE SEQUENCE [LARGE SCALE GENOMIC DNA]</scope>
    <source>
        <strain evidence="8">ATCC 700099 / DSM 44233 / CIP 104796 / JCM 9543 / NBRC 105858 / Y-104</strain>
    </source>
</reference>
<name>C8XEH3_NAKMY</name>
<feature type="transmembrane region" description="Helical" evidence="6">
    <location>
        <begin position="107"/>
        <end position="135"/>
    </location>
</feature>
<dbReference type="InParanoid" id="C8XEH3"/>
<keyword evidence="8" id="KW-1185">Reference proteome</keyword>
<evidence type="ECO:0000256" key="4">
    <source>
        <dbReference type="ARBA" id="ARBA00022989"/>
    </source>
</evidence>
<evidence type="ECO:0008006" key="9">
    <source>
        <dbReference type="Google" id="ProtNLM"/>
    </source>
</evidence>
<dbReference type="Proteomes" id="UP000002218">
    <property type="component" value="Chromosome"/>
</dbReference>
<keyword evidence="5 6" id="KW-0472">Membrane</keyword>
<feature type="transmembrane region" description="Helical" evidence="6">
    <location>
        <begin position="147"/>
        <end position="167"/>
    </location>
</feature>
<dbReference type="HOGENOM" id="CLU_056920_0_0_11"/>
<keyword evidence="4 6" id="KW-1133">Transmembrane helix</keyword>
<reference evidence="7 8" key="2">
    <citation type="journal article" date="2010" name="Stand. Genomic Sci.">
        <title>Complete genome sequence of Nakamurella multipartita type strain (Y-104).</title>
        <authorList>
            <person name="Tice H."/>
            <person name="Mayilraj S."/>
            <person name="Sims D."/>
            <person name="Lapidus A."/>
            <person name="Nolan M."/>
            <person name="Lucas S."/>
            <person name="Glavina Del Rio T."/>
            <person name="Copeland A."/>
            <person name="Cheng J.F."/>
            <person name="Meincke L."/>
            <person name="Bruce D."/>
            <person name="Goodwin L."/>
            <person name="Pitluck S."/>
            <person name="Ivanova N."/>
            <person name="Mavromatis K."/>
            <person name="Ovchinnikova G."/>
            <person name="Pati A."/>
            <person name="Chen A."/>
            <person name="Palaniappan K."/>
            <person name="Land M."/>
            <person name="Hauser L."/>
            <person name="Chang Y.J."/>
            <person name="Jeffries C.D."/>
            <person name="Detter J.C."/>
            <person name="Brettin T."/>
            <person name="Rohde M."/>
            <person name="Goker M."/>
            <person name="Bristow J."/>
            <person name="Eisen J.A."/>
            <person name="Markowitz V."/>
            <person name="Hugenholtz P."/>
            <person name="Kyrpides N.C."/>
            <person name="Klenk H.P."/>
            <person name="Chen F."/>
        </authorList>
    </citation>
    <scope>NUCLEOTIDE SEQUENCE [LARGE SCALE GENOMIC DNA]</scope>
    <source>
        <strain evidence="8">ATCC 700099 / DSM 44233 / CIP 104796 / JCM 9543 / NBRC 105858 / Y-104</strain>
    </source>
</reference>
<evidence type="ECO:0000256" key="6">
    <source>
        <dbReference type="SAM" id="Phobius"/>
    </source>
</evidence>
<dbReference type="KEGG" id="nml:Namu_1430"/>
<evidence type="ECO:0000256" key="5">
    <source>
        <dbReference type="ARBA" id="ARBA00023136"/>
    </source>
</evidence>
<dbReference type="InterPro" id="IPR022791">
    <property type="entry name" value="L-PG_synthase/AglD"/>
</dbReference>
<keyword evidence="3 6" id="KW-0812">Transmembrane</keyword>
<dbReference type="STRING" id="479431.Namu_1430"/>
<dbReference type="EMBL" id="CP001737">
    <property type="protein sequence ID" value="ACV77831.1"/>
    <property type="molecule type" value="Genomic_DNA"/>
</dbReference>
<evidence type="ECO:0000256" key="3">
    <source>
        <dbReference type="ARBA" id="ARBA00022692"/>
    </source>
</evidence>
<feature type="transmembrane region" description="Helical" evidence="6">
    <location>
        <begin position="264"/>
        <end position="285"/>
    </location>
</feature>
<dbReference type="GO" id="GO:0005886">
    <property type="term" value="C:plasma membrane"/>
    <property type="evidence" value="ECO:0007669"/>
    <property type="project" value="UniProtKB-SubCell"/>
</dbReference>
<dbReference type="Pfam" id="PF03706">
    <property type="entry name" value="LPG_synthase_TM"/>
    <property type="match status" value="1"/>
</dbReference>
<keyword evidence="2" id="KW-1003">Cell membrane</keyword>
<organism evidence="7 8">
    <name type="scientific">Nakamurella multipartita (strain ATCC 700099 / DSM 44233 / CIP 104796 / JCM 9543 / NBRC 105858 / Y-104)</name>
    <name type="common">Microsphaera multipartita</name>
    <dbReference type="NCBI Taxonomy" id="479431"/>
    <lineage>
        <taxon>Bacteria</taxon>
        <taxon>Bacillati</taxon>
        <taxon>Actinomycetota</taxon>
        <taxon>Actinomycetes</taxon>
        <taxon>Nakamurellales</taxon>
        <taxon>Nakamurellaceae</taxon>
        <taxon>Nakamurella</taxon>
    </lineage>
</organism>
<proteinExistence type="predicted"/>
<evidence type="ECO:0000256" key="1">
    <source>
        <dbReference type="ARBA" id="ARBA00004651"/>
    </source>
</evidence>
<feature type="transmembrane region" description="Helical" evidence="6">
    <location>
        <begin position="69"/>
        <end position="95"/>
    </location>
</feature>
<feature type="transmembrane region" description="Helical" evidence="6">
    <location>
        <begin position="34"/>
        <end position="57"/>
    </location>
</feature>
<feature type="transmembrane region" description="Helical" evidence="6">
    <location>
        <begin position="228"/>
        <end position="257"/>
    </location>
</feature>
<gene>
    <name evidence="7" type="ordered locus">Namu_1430</name>
</gene>
<protein>
    <recommendedName>
        <fullName evidence="9">Integral membrane protein-like protein</fullName>
    </recommendedName>
</protein>
<evidence type="ECO:0000313" key="7">
    <source>
        <dbReference type="EMBL" id="ACV77831.1"/>
    </source>
</evidence>
<dbReference type="eggNOG" id="COG0392">
    <property type="taxonomic scope" value="Bacteria"/>
</dbReference>
<dbReference type="PANTHER" id="PTHR39087">
    <property type="entry name" value="UPF0104 MEMBRANE PROTEIN MJ1595"/>
    <property type="match status" value="1"/>
</dbReference>
<evidence type="ECO:0000313" key="8">
    <source>
        <dbReference type="Proteomes" id="UP000002218"/>
    </source>
</evidence>
<accession>C8XEH3</accession>
<evidence type="ECO:0000256" key="2">
    <source>
        <dbReference type="ARBA" id="ARBA00022475"/>
    </source>
</evidence>
<sequence length="346" mass="35935" precursor="true">MGSLALAVALLVWGLPRIAGVGWAQILEPLQRLPVPALILLAALQLCALLAFTFTITGALPGISHGRALIVNLAGSLVANTLPFGGALGVGATYAICRSWGFGRSAIGIAVVLGGVFATAGKVLLPLVGLGALLLQGGHISPALRDAAVVGVLTLLGVLALFIVVMVSDRAAHAVGRFIQRTAEAVLRLIRRPAQLGWEQGIARLRAQTQDVMRRGWLSMTLGTLGYFVIYFVLFWLCLHICGLVIGVGTMLAAFALGRLLTSVAVTPGGLGLVEAGSVALLVAMGADPALAAAGTLLFTIFTHVLEIPFGIVAWLVWLWGRKKGPAGSAQLGPDLHQQQPQAIDP</sequence>
<dbReference type="PANTHER" id="PTHR39087:SF2">
    <property type="entry name" value="UPF0104 MEMBRANE PROTEIN MJ1595"/>
    <property type="match status" value="1"/>
</dbReference>